<comment type="caution">
    <text evidence="1">The sequence shown here is derived from an EMBL/GenBank/DDBJ whole genome shotgun (WGS) entry which is preliminary data.</text>
</comment>
<proteinExistence type="predicted"/>
<keyword evidence="2" id="KW-1185">Reference proteome</keyword>
<dbReference type="EMBL" id="CM047582">
    <property type="protein sequence ID" value="KAI9915666.1"/>
    <property type="molecule type" value="Genomic_DNA"/>
</dbReference>
<protein>
    <submittedName>
        <fullName evidence="1">Uncharacterized protein</fullName>
    </submittedName>
</protein>
<accession>A0ACC0WD91</accession>
<organism evidence="1 2">
    <name type="scientific">Peronosclerospora sorghi</name>
    <dbReference type="NCBI Taxonomy" id="230839"/>
    <lineage>
        <taxon>Eukaryota</taxon>
        <taxon>Sar</taxon>
        <taxon>Stramenopiles</taxon>
        <taxon>Oomycota</taxon>
        <taxon>Peronosporomycetes</taxon>
        <taxon>Peronosporales</taxon>
        <taxon>Peronosporaceae</taxon>
        <taxon>Peronosclerospora</taxon>
    </lineage>
</organism>
<reference evidence="1 2" key="1">
    <citation type="journal article" date="2022" name="bioRxiv">
        <title>The genome of the oomycete Peronosclerospora sorghi, a cosmopolitan pathogen of maize and sorghum, is inflated with dispersed pseudogenes.</title>
        <authorList>
            <person name="Fletcher K."/>
            <person name="Martin F."/>
            <person name="Isakeit T."/>
            <person name="Cavanaugh K."/>
            <person name="Magill C."/>
            <person name="Michelmore R."/>
        </authorList>
    </citation>
    <scope>NUCLEOTIDE SEQUENCE [LARGE SCALE GENOMIC DNA]</scope>
    <source>
        <strain evidence="1">P6</strain>
    </source>
</reference>
<name>A0ACC0WD91_9STRA</name>
<sequence>MCDRPGDDSTFSNKWKMIMGSSVPLRREDIFKTCTLRSLDGYYPEDSSVLKTCVAEDGFKSLPTLTKPRKYGRCASRRSYKICIKLLTQNKHAVNDARIELDQVAARYRRPGIFNKAMRHYKYSIAITAFDYQVANYQRSISQFFHPLDQNLRKISIKEVEASDGSVSTNPQERSLRFLEHWESIWVTLTLRLDVNLHQTKERRASSSTRSRASSMKQIGCSSTQP</sequence>
<gene>
    <name evidence="1" type="ORF">PsorP6_007891</name>
</gene>
<evidence type="ECO:0000313" key="1">
    <source>
        <dbReference type="EMBL" id="KAI9915666.1"/>
    </source>
</evidence>
<evidence type="ECO:0000313" key="2">
    <source>
        <dbReference type="Proteomes" id="UP001163321"/>
    </source>
</evidence>
<dbReference type="Proteomes" id="UP001163321">
    <property type="component" value="Chromosome 3"/>
</dbReference>